<dbReference type="RefSeq" id="WP_408126494.1">
    <property type="nucleotide sequence ID" value="NZ_JBFNFH010000006.1"/>
</dbReference>
<feature type="domain" description="ABC-three component systems C-terminal" evidence="1">
    <location>
        <begin position="244"/>
        <end position="381"/>
    </location>
</feature>
<dbReference type="EMBL" id="JBFNFH010000006">
    <property type="protein sequence ID" value="MFM1524792.1"/>
    <property type="molecule type" value="Genomic_DNA"/>
</dbReference>
<keyword evidence="3" id="KW-1185">Reference proteome</keyword>
<dbReference type="Proteomes" id="UP001629536">
    <property type="component" value="Unassembled WGS sequence"/>
</dbReference>
<accession>A0ABW9F673</accession>
<comment type="caution">
    <text evidence="2">The sequence shown here is derived from an EMBL/GenBank/DDBJ whole genome shotgun (WGS) entry which is preliminary data.</text>
</comment>
<evidence type="ECO:0000313" key="2">
    <source>
        <dbReference type="EMBL" id="MFM1524792.1"/>
    </source>
</evidence>
<protein>
    <submittedName>
        <fullName evidence="2">ABC-three component system protein</fullName>
    </submittedName>
</protein>
<proteinExistence type="predicted"/>
<name>A0ABW9F673_9FIRM</name>
<dbReference type="Pfam" id="PF20277">
    <property type="entry name" value="CTD11"/>
    <property type="match status" value="1"/>
</dbReference>
<gene>
    <name evidence="2" type="ORF">ABGF40_03815</name>
</gene>
<organism evidence="2 3">
    <name type="scientific">Helcococcus bovis</name>
    <dbReference type="NCBI Taxonomy" id="3153252"/>
    <lineage>
        <taxon>Bacteria</taxon>
        <taxon>Bacillati</taxon>
        <taxon>Bacillota</taxon>
        <taxon>Tissierellia</taxon>
        <taxon>Tissierellales</taxon>
        <taxon>Peptoniphilaceae</taxon>
        <taxon>Helcococcus</taxon>
    </lineage>
</organism>
<evidence type="ECO:0000259" key="1">
    <source>
        <dbReference type="Pfam" id="PF20277"/>
    </source>
</evidence>
<evidence type="ECO:0000313" key="3">
    <source>
        <dbReference type="Proteomes" id="UP001629536"/>
    </source>
</evidence>
<reference evidence="2 3" key="1">
    <citation type="journal article" date="2024" name="Front. Microbiol.">
        <title>Pangenomic and biochemical analyses of Helcococcus ovis reveal widespread tetracycline resistance and a novel bacterial species, Helcococcus bovis.</title>
        <authorList>
            <person name="Cunha F."/>
            <person name="Zhai Y."/>
            <person name="Casaro S."/>
            <person name="Jones K.L."/>
            <person name="Hernandez M."/>
            <person name="Bisinotto R.S."/>
            <person name="Kariyawasam S."/>
            <person name="Brown M.B."/>
            <person name="Phillips A."/>
            <person name="Jeong K.C."/>
            <person name="Galvao K.N."/>
        </authorList>
    </citation>
    <scope>NUCLEOTIDE SEQUENCE [LARGE SCALE GENOMIC DNA]</scope>
    <source>
        <strain evidence="2 3">KG197</strain>
    </source>
</reference>
<sequence length="386" mass="44891">MLFVELAHAIHPYLMKDGDVPSFMRDLIQRICDIPEDEWYTKKDPSSDEKYKDGSLRKFYTRGLTKKLAKNMLDKLTRKNFIDSLNYDDYATDVSEVNRQSLAKAIDPFTATDVDEDNVADVLFDLLKLSLEYTVNPDLEKDRVLKKATTFSNKAKINYGPKLLEDCKYTCSKPDCGNNLLTVTSDNQSTDDFEIIKISGNENTYNNLLAFCHDCFNSYTLKHTKTDERELKKIKSLQSQTNEARQTLKTVDVEHGIRKVIENLKRAKQSDFKSLNYTPVFIEQKIESQSNYFLYTEVINNVTKFYKIIDDAMKEAVKAKCFDDDLLRAQIKASYRRLEDKKIPKELIYQSLAERLNQITKQNIRYCYIVISYFIQSCEVFNATTK</sequence>
<dbReference type="InterPro" id="IPR046921">
    <property type="entry name" value="ABC-3C_CTD11"/>
</dbReference>